<accession>A0A0F6VZ87</accession>
<gene>
    <name evidence="3" type="ORF">DB32_000547</name>
</gene>
<evidence type="ECO:0000256" key="1">
    <source>
        <dbReference type="SAM" id="MobiDB-lite"/>
    </source>
</evidence>
<organism evidence="3 4">
    <name type="scientific">Sandaracinus amylolyticus</name>
    <dbReference type="NCBI Taxonomy" id="927083"/>
    <lineage>
        <taxon>Bacteria</taxon>
        <taxon>Pseudomonadati</taxon>
        <taxon>Myxococcota</taxon>
        <taxon>Polyangia</taxon>
        <taxon>Polyangiales</taxon>
        <taxon>Sandaracinaceae</taxon>
        <taxon>Sandaracinus</taxon>
    </lineage>
</organism>
<dbReference type="Proteomes" id="UP000034883">
    <property type="component" value="Chromosome"/>
</dbReference>
<proteinExistence type="predicted"/>
<keyword evidence="2" id="KW-0472">Membrane</keyword>
<evidence type="ECO:0000313" key="3">
    <source>
        <dbReference type="EMBL" id="AKF03398.1"/>
    </source>
</evidence>
<evidence type="ECO:0000256" key="2">
    <source>
        <dbReference type="SAM" id="Phobius"/>
    </source>
</evidence>
<reference evidence="3 4" key="1">
    <citation type="submission" date="2015-03" db="EMBL/GenBank/DDBJ databases">
        <title>Genome assembly of Sandaracinus amylolyticus DSM 53668.</title>
        <authorList>
            <person name="Sharma G."/>
            <person name="Subramanian S."/>
        </authorList>
    </citation>
    <scope>NUCLEOTIDE SEQUENCE [LARGE SCALE GENOMIC DNA]</scope>
    <source>
        <strain evidence="3 4">DSM 53668</strain>
    </source>
</reference>
<feature type="transmembrane region" description="Helical" evidence="2">
    <location>
        <begin position="246"/>
        <end position="265"/>
    </location>
</feature>
<dbReference type="AlphaFoldDB" id="A0A0F6VZ87"/>
<name>A0A0F6VZ87_9BACT</name>
<keyword evidence="2" id="KW-0812">Transmembrane</keyword>
<keyword evidence="4" id="KW-1185">Reference proteome</keyword>
<dbReference type="STRING" id="927083.DB32_000547"/>
<feature type="region of interest" description="Disordered" evidence="1">
    <location>
        <begin position="111"/>
        <end position="137"/>
    </location>
</feature>
<dbReference type="EMBL" id="CP011125">
    <property type="protein sequence ID" value="AKF03398.1"/>
    <property type="molecule type" value="Genomic_DNA"/>
</dbReference>
<dbReference type="KEGG" id="samy:DB32_000547"/>
<sequence length="267" mass="27751">MVAQLASGVANIIGLATRDPNVMKVIRWIDYIMGVNPSPPEQLNFRELAEFCRVWNGGVGVAALAGVRGIAAVAAAAGAATRTSSLAELGRIVNEVAGYVEMATQQICALAQTQAPSSEGSSSNPGDAPRPHPAPDPLAEARRRWRIAMSARVLAEAFIKATPNSRNQRIRENAIRNNCKYACDLENAERSYLEAKRAAGQDATIERFSSTVTPSVRPRRYVDGATAPSGCTCGGGADASRGTGSGAAGVAAAAAGVALVAYLSLRA</sequence>
<evidence type="ECO:0000313" key="4">
    <source>
        <dbReference type="Proteomes" id="UP000034883"/>
    </source>
</evidence>
<keyword evidence="2" id="KW-1133">Transmembrane helix</keyword>
<feature type="compositionally biased region" description="Polar residues" evidence="1">
    <location>
        <begin position="111"/>
        <end position="125"/>
    </location>
</feature>
<protein>
    <submittedName>
        <fullName evidence="3">Uncharacterized protein</fullName>
    </submittedName>
</protein>